<dbReference type="EMBL" id="JAVXUP010000682">
    <property type="protein sequence ID" value="KAK3022992.1"/>
    <property type="molecule type" value="Genomic_DNA"/>
</dbReference>
<dbReference type="AlphaFoldDB" id="A0AA88W8M1"/>
<organism evidence="1 2">
    <name type="scientific">Escallonia herrerae</name>
    <dbReference type="NCBI Taxonomy" id="1293975"/>
    <lineage>
        <taxon>Eukaryota</taxon>
        <taxon>Viridiplantae</taxon>
        <taxon>Streptophyta</taxon>
        <taxon>Embryophyta</taxon>
        <taxon>Tracheophyta</taxon>
        <taxon>Spermatophyta</taxon>
        <taxon>Magnoliopsida</taxon>
        <taxon>eudicotyledons</taxon>
        <taxon>Gunneridae</taxon>
        <taxon>Pentapetalae</taxon>
        <taxon>asterids</taxon>
        <taxon>campanulids</taxon>
        <taxon>Escalloniales</taxon>
        <taxon>Escalloniaceae</taxon>
        <taxon>Escallonia</taxon>
    </lineage>
</organism>
<dbReference type="Proteomes" id="UP001188597">
    <property type="component" value="Unassembled WGS sequence"/>
</dbReference>
<evidence type="ECO:0000313" key="1">
    <source>
        <dbReference type="EMBL" id="KAK3022992.1"/>
    </source>
</evidence>
<name>A0AA88W8M1_9ASTE</name>
<dbReference type="Pfam" id="PF14009">
    <property type="entry name" value="PADRE"/>
    <property type="match status" value="1"/>
</dbReference>
<dbReference type="PANTHER" id="PTHR33052">
    <property type="entry name" value="DUF4228 DOMAIN PROTEIN-RELATED"/>
    <property type="match status" value="1"/>
</dbReference>
<evidence type="ECO:0000313" key="2">
    <source>
        <dbReference type="Proteomes" id="UP001188597"/>
    </source>
</evidence>
<protein>
    <submittedName>
        <fullName evidence="1">Uncharacterized protein</fullName>
    </submittedName>
</protein>
<proteinExistence type="predicted"/>
<accession>A0AA88W8M1</accession>
<sequence>MGICASSSHMITRKEGGGGMHWTSTAKIIHDDGRLQEFRQPVKAGQVLSDNANCFLCSSETMYVDSHVPHVPPDEELQLGQLYFLLPISKSQAPLSLQDLCSLAIKASIALGNHAAMRRKTAKSSPFHVDPSVKLSIGR</sequence>
<gene>
    <name evidence="1" type="ORF">RJ639_044986</name>
</gene>
<comment type="caution">
    <text evidence="1">The sequence shown here is derived from an EMBL/GenBank/DDBJ whole genome shotgun (WGS) entry which is preliminary data.</text>
</comment>
<dbReference type="InterPro" id="IPR025322">
    <property type="entry name" value="PADRE_dom"/>
</dbReference>
<keyword evidence="2" id="KW-1185">Reference proteome</keyword>
<reference evidence="1" key="1">
    <citation type="submission" date="2022-12" db="EMBL/GenBank/DDBJ databases">
        <title>Draft genome assemblies for two species of Escallonia (Escalloniales).</title>
        <authorList>
            <person name="Chanderbali A."/>
            <person name="Dervinis C."/>
            <person name="Anghel I."/>
            <person name="Soltis D."/>
            <person name="Soltis P."/>
            <person name="Zapata F."/>
        </authorList>
    </citation>
    <scope>NUCLEOTIDE SEQUENCE</scope>
    <source>
        <strain evidence="1">UCBG64.0493</strain>
        <tissue evidence="1">Leaf</tissue>
    </source>
</reference>